<dbReference type="EMBL" id="QLYX01000001">
    <property type="protein sequence ID" value="RAY16741.1"/>
    <property type="molecule type" value="Genomic_DNA"/>
</dbReference>
<gene>
    <name evidence="1" type="ORF">DPM19_00790</name>
</gene>
<dbReference type="Proteomes" id="UP000251891">
    <property type="component" value="Unassembled WGS sequence"/>
</dbReference>
<reference evidence="1 2" key="1">
    <citation type="submission" date="2018-06" db="EMBL/GenBank/DDBJ databases">
        <title>Actinomadura craniellae sp. nov. isolated from marine sponge Craniella sp.</title>
        <authorList>
            <person name="Li L."/>
            <person name="Xu Q.H."/>
            <person name="Lin H.W."/>
            <person name="Lu Y.H."/>
        </authorList>
    </citation>
    <scope>NUCLEOTIDE SEQUENCE [LARGE SCALE GENOMIC DNA]</scope>
    <source>
        <strain evidence="1 2">LHW63021</strain>
    </source>
</reference>
<evidence type="ECO:0000313" key="1">
    <source>
        <dbReference type="EMBL" id="RAY16741.1"/>
    </source>
</evidence>
<dbReference type="AlphaFoldDB" id="A0A365HCB5"/>
<accession>A0A365HCB5</accession>
<comment type="caution">
    <text evidence="1">The sequence shown here is derived from an EMBL/GenBank/DDBJ whole genome shotgun (WGS) entry which is preliminary data.</text>
</comment>
<proteinExistence type="predicted"/>
<organism evidence="1 2">
    <name type="scientific">Actinomadura craniellae</name>
    <dbReference type="NCBI Taxonomy" id="2231787"/>
    <lineage>
        <taxon>Bacteria</taxon>
        <taxon>Bacillati</taxon>
        <taxon>Actinomycetota</taxon>
        <taxon>Actinomycetes</taxon>
        <taxon>Streptosporangiales</taxon>
        <taxon>Thermomonosporaceae</taxon>
        <taxon>Actinomadura</taxon>
    </lineage>
</organism>
<keyword evidence="2" id="KW-1185">Reference proteome</keyword>
<protein>
    <submittedName>
        <fullName evidence="1">Uncharacterized protein</fullName>
    </submittedName>
</protein>
<name>A0A365HCB5_9ACTN</name>
<sequence length="79" mass="8888">MITMPHEALVAGATSESGFETKQAALDWANDQEARVRQQDWHDPRDGAALLADWIELWWAGQDIEPTRAPDHHPSEGVR</sequence>
<evidence type="ECO:0000313" key="2">
    <source>
        <dbReference type="Proteomes" id="UP000251891"/>
    </source>
</evidence>